<accession>A0A9Q5X702</accession>
<sequence>MDTIKIMRQFIFICIAALFSTKGAAQSLTDCTLSACSFQTDELTGLAGEASAVSLSSNATSLSPGFIEALLAVVEDVPPTPPEGEPEKPDEDNPTAVDPVEEAVSVSVAGNVLHIKCTHESRLTVYAMTGHLVIQREAIGYTEIRLPASGPYVIVVQNPSMHKVYKVSSR</sequence>
<comment type="caution">
    <text evidence="3">The sequence shown here is derived from an EMBL/GenBank/DDBJ whole genome shotgun (WGS) entry which is preliminary data.</text>
</comment>
<feature type="region of interest" description="Disordered" evidence="1">
    <location>
        <begin position="77"/>
        <end position="96"/>
    </location>
</feature>
<evidence type="ECO:0008006" key="5">
    <source>
        <dbReference type="Google" id="ProtNLM"/>
    </source>
</evidence>
<proteinExistence type="predicted"/>
<dbReference type="Proteomes" id="UP000195975">
    <property type="component" value="Unassembled WGS sequence"/>
</dbReference>
<evidence type="ECO:0000313" key="4">
    <source>
        <dbReference type="Proteomes" id="UP000195975"/>
    </source>
</evidence>
<name>A0A9Q5X702_9BACT</name>
<dbReference type="AlphaFoldDB" id="A0A9Q5X702"/>
<protein>
    <recommendedName>
        <fullName evidence="5">T9SS C-terminal target domain-containing protein</fullName>
    </recommendedName>
</protein>
<feature type="signal peptide" evidence="2">
    <location>
        <begin position="1"/>
        <end position="24"/>
    </location>
</feature>
<dbReference type="EMBL" id="NFIJ01000028">
    <property type="protein sequence ID" value="OUO02308.1"/>
    <property type="molecule type" value="Genomic_DNA"/>
</dbReference>
<gene>
    <name evidence="3" type="ORF">B5F96_17065</name>
</gene>
<organism evidence="3 4">
    <name type="scientific">Parabacteroides johnsonii</name>
    <dbReference type="NCBI Taxonomy" id="387661"/>
    <lineage>
        <taxon>Bacteria</taxon>
        <taxon>Pseudomonadati</taxon>
        <taxon>Bacteroidota</taxon>
        <taxon>Bacteroidia</taxon>
        <taxon>Bacteroidales</taxon>
        <taxon>Tannerellaceae</taxon>
        <taxon>Parabacteroides</taxon>
    </lineage>
</organism>
<evidence type="ECO:0000256" key="1">
    <source>
        <dbReference type="SAM" id="MobiDB-lite"/>
    </source>
</evidence>
<reference evidence="4" key="1">
    <citation type="submission" date="2017-04" db="EMBL/GenBank/DDBJ databases">
        <title>Function of individual gut microbiota members based on whole genome sequencing of pure cultures obtained from chicken caecum.</title>
        <authorList>
            <person name="Medvecky M."/>
            <person name="Cejkova D."/>
            <person name="Polansky O."/>
            <person name="Karasova D."/>
            <person name="Kubasova T."/>
            <person name="Cizek A."/>
            <person name="Rychlik I."/>
        </authorList>
    </citation>
    <scope>NUCLEOTIDE SEQUENCE [LARGE SCALE GENOMIC DNA]</scope>
    <source>
        <strain evidence="4">An42</strain>
    </source>
</reference>
<evidence type="ECO:0000313" key="3">
    <source>
        <dbReference type="EMBL" id="OUO02308.1"/>
    </source>
</evidence>
<feature type="chain" id="PRO_5040443730" description="T9SS C-terminal target domain-containing protein" evidence="2">
    <location>
        <begin position="25"/>
        <end position="170"/>
    </location>
</feature>
<keyword evidence="2" id="KW-0732">Signal</keyword>
<evidence type="ECO:0000256" key="2">
    <source>
        <dbReference type="SAM" id="SignalP"/>
    </source>
</evidence>